<keyword evidence="1" id="KW-0812">Transmembrane</keyword>
<keyword evidence="1" id="KW-1133">Transmembrane helix</keyword>
<dbReference type="AlphaFoldDB" id="A0A7Z0GP48"/>
<reference evidence="3 4" key="1">
    <citation type="submission" date="2020-07" db="EMBL/GenBank/DDBJ databases">
        <title>Sequencing the genomes of 1000 actinobacteria strains.</title>
        <authorList>
            <person name="Klenk H.-P."/>
        </authorList>
    </citation>
    <scope>NUCLEOTIDE SEQUENCE [LARGE SCALE GENOMIC DNA]</scope>
    <source>
        <strain evidence="3 4">DSM 15475</strain>
    </source>
</reference>
<keyword evidence="4" id="KW-1185">Reference proteome</keyword>
<feature type="domain" description="DUF1468" evidence="2">
    <location>
        <begin position="10"/>
        <end position="154"/>
    </location>
</feature>
<dbReference type="EMBL" id="JACCFY010000001">
    <property type="protein sequence ID" value="NYJ78493.1"/>
    <property type="molecule type" value="Genomic_DNA"/>
</dbReference>
<dbReference type="RefSeq" id="WP_179541829.1">
    <property type="nucleotide sequence ID" value="NZ_BAAALL010000005.1"/>
</dbReference>
<dbReference type="Proteomes" id="UP000535437">
    <property type="component" value="Unassembled WGS sequence"/>
</dbReference>
<organism evidence="3 4">
    <name type="scientific">Nesterenkonia xinjiangensis</name>
    <dbReference type="NCBI Taxonomy" id="225327"/>
    <lineage>
        <taxon>Bacteria</taxon>
        <taxon>Bacillati</taxon>
        <taxon>Actinomycetota</taxon>
        <taxon>Actinomycetes</taxon>
        <taxon>Micrococcales</taxon>
        <taxon>Micrococcaceae</taxon>
        <taxon>Nesterenkonia</taxon>
    </lineage>
</organism>
<sequence length="155" mass="17084">MKVRSVELIVLLGLAAAGVWYLVSAVDFLEAEEQDYFLNPGFFPTILGCVLLLFIAVSLLQTLLSKTNREAFPESNTRRVILVIGLTAAYLLLWSMIEPLFYLFTVLFFLAVSLVLTLKRGAPLLPAIARLGLVAVLLTGLVYLIFDVTFGISLT</sequence>
<evidence type="ECO:0000313" key="3">
    <source>
        <dbReference type="EMBL" id="NYJ78493.1"/>
    </source>
</evidence>
<dbReference type="InterPro" id="IPR009936">
    <property type="entry name" value="DUF1468"/>
</dbReference>
<feature type="transmembrane region" description="Helical" evidence="1">
    <location>
        <begin position="41"/>
        <end position="64"/>
    </location>
</feature>
<protein>
    <recommendedName>
        <fullName evidence="2">DUF1468 domain-containing protein</fullName>
    </recommendedName>
</protein>
<gene>
    <name evidence="3" type="ORF">HNR09_001904</name>
</gene>
<keyword evidence="1" id="KW-0472">Membrane</keyword>
<feature type="transmembrane region" description="Helical" evidence="1">
    <location>
        <begin position="76"/>
        <end position="94"/>
    </location>
</feature>
<evidence type="ECO:0000256" key="1">
    <source>
        <dbReference type="SAM" id="Phobius"/>
    </source>
</evidence>
<name>A0A7Z0GP48_9MICC</name>
<feature type="transmembrane region" description="Helical" evidence="1">
    <location>
        <begin position="100"/>
        <end position="118"/>
    </location>
</feature>
<comment type="caution">
    <text evidence="3">The sequence shown here is derived from an EMBL/GenBank/DDBJ whole genome shotgun (WGS) entry which is preliminary data.</text>
</comment>
<evidence type="ECO:0000313" key="4">
    <source>
        <dbReference type="Proteomes" id="UP000535437"/>
    </source>
</evidence>
<dbReference type="Pfam" id="PF07331">
    <property type="entry name" value="TctB"/>
    <property type="match status" value="1"/>
</dbReference>
<feature type="transmembrane region" description="Helical" evidence="1">
    <location>
        <begin position="127"/>
        <end position="146"/>
    </location>
</feature>
<evidence type="ECO:0000259" key="2">
    <source>
        <dbReference type="Pfam" id="PF07331"/>
    </source>
</evidence>
<proteinExistence type="predicted"/>
<accession>A0A7Z0GP48</accession>